<accession>A0ACC2L4V9</accession>
<keyword evidence="2" id="KW-1185">Reference proteome</keyword>
<dbReference type="Proteomes" id="UP001234297">
    <property type="component" value="Chromosome 6"/>
</dbReference>
<comment type="caution">
    <text evidence="1">The sequence shown here is derived from an EMBL/GenBank/DDBJ whole genome shotgun (WGS) entry which is preliminary data.</text>
</comment>
<organism evidence="1 2">
    <name type="scientific">Persea americana</name>
    <name type="common">Avocado</name>
    <dbReference type="NCBI Taxonomy" id="3435"/>
    <lineage>
        <taxon>Eukaryota</taxon>
        <taxon>Viridiplantae</taxon>
        <taxon>Streptophyta</taxon>
        <taxon>Embryophyta</taxon>
        <taxon>Tracheophyta</taxon>
        <taxon>Spermatophyta</taxon>
        <taxon>Magnoliopsida</taxon>
        <taxon>Magnoliidae</taxon>
        <taxon>Laurales</taxon>
        <taxon>Lauraceae</taxon>
        <taxon>Persea</taxon>
    </lineage>
</organism>
<evidence type="ECO:0000313" key="1">
    <source>
        <dbReference type="EMBL" id="KAJ8628079.1"/>
    </source>
</evidence>
<dbReference type="EMBL" id="CM056814">
    <property type="protein sequence ID" value="KAJ8628079.1"/>
    <property type="molecule type" value="Genomic_DNA"/>
</dbReference>
<proteinExistence type="predicted"/>
<protein>
    <submittedName>
        <fullName evidence="1">Uncharacterized protein</fullName>
    </submittedName>
</protein>
<name>A0ACC2L4V9_PERAE</name>
<evidence type="ECO:0000313" key="2">
    <source>
        <dbReference type="Proteomes" id="UP001234297"/>
    </source>
</evidence>
<gene>
    <name evidence="1" type="ORF">MRB53_021386</name>
</gene>
<reference evidence="1 2" key="1">
    <citation type="journal article" date="2022" name="Hortic Res">
        <title>A haplotype resolved chromosomal level avocado genome allows analysis of novel avocado genes.</title>
        <authorList>
            <person name="Nath O."/>
            <person name="Fletcher S.J."/>
            <person name="Hayward A."/>
            <person name="Shaw L.M."/>
            <person name="Masouleh A.K."/>
            <person name="Furtado A."/>
            <person name="Henry R.J."/>
            <person name="Mitter N."/>
        </authorList>
    </citation>
    <scope>NUCLEOTIDE SEQUENCE [LARGE SCALE GENOMIC DNA]</scope>
    <source>
        <strain evidence="2">cv. Hass</strain>
    </source>
</reference>
<sequence>MALQMTVPFLSSFLPSPRHRLTAHGFIPQKCLSKQISCSTTTPIYSTTAPRRSRNYKPSIWDYDFVQSLVSDYEVETHATRVEKLKEDVKHLLKETNSSLAQMELIDNLHCLGVRWLFEIEIKQALYTISLDNTNIEMKEDLHAVSTQFTLLRQHGHKVSASTVLR</sequence>